<dbReference type="PANTHER" id="PTHR19959:SF119">
    <property type="entry name" value="FUNGAL LIPASE-LIKE DOMAIN-CONTAINING PROTEIN"/>
    <property type="match status" value="1"/>
</dbReference>
<name>A0A074S682_9AGAM</name>
<keyword evidence="4" id="KW-1185">Reference proteome</keyword>
<dbReference type="EMBL" id="AZST01001663">
    <property type="protein sequence ID" value="KEP45577.1"/>
    <property type="molecule type" value="Genomic_DNA"/>
</dbReference>
<evidence type="ECO:0000313" key="4">
    <source>
        <dbReference type="Proteomes" id="UP000027456"/>
    </source>
</evidence>
<dbReference type="Proteomes" id="UP000027456">
    <property type="component" value="Unassembled WGS sequence"/>
</dbReference>
<comment type="caution">
    <text evidence="3">The sequence shown here is derived from an EMBL/GenBank/DDBJ whole genome shotgun (WGS) entry which is preliminary data.</text>
</comment>
<reference evidence="3 4" key="1">
    <citation type="submission" date="2013-12" db="EMBL/GenBank/DDBJ databases">
        <authorList>
            <person name="Cubeta M."/>
            <person name="Pakala S."/>
            <person name="Fedorova N."/>
            <person name="Thomas E."/>
            <person name="Dean R."/>
            <person name="Jabaji S."/>
            <person name="Neate S."/>
            <person name="Toda T."/>
            <person name="Tavantzis S."/>
            <person name="Vilgalys R."/>
            <person name="Bharathan N."/>
            <person name="Pakala S."/>
            <person name="Losada L.S."/>
            <person name="Zafar N."/>
            <person name="Nierman W."/>
        </authorList>
    </citation>
    <scope>NUCLEOTIDE SEQUENCE [LARGE SCALE GENOMIC DNA]</scope>
    <source>
        <strain evidence="3 4">123E</strain>
    </source>
</reference>
<dbReference type="PANTHER" id="PTHR19959">
    <property type="entry name" value="KINESIN LIGHT CHAIN"/>
    <property type="match status" value="1"/>
</dbReference>
<feature type="domain" description="CHAT" evidence="2">
    <location>
        <begin position="929"/>
        <end position="1157"/>
    </location>
</feature>
<feature type="region of interest" description="Disordered" evidence="1">
    <location>
        <begin position="36"/>
        <end position="96"/>
    </location>
</feature>
<sequence length="1165" mass="129357">MSIMSTAKDVTISKTISEIPVLGGDDLATESQSLGYGLEPIKMAERSSDTKSKPNDHNGMDITPDNDTQPSQDNALEGSSRSSEQEKESDEPVIDADNAMEENFIKRMLNYHSGDINETIELQSQLVSLMPDHRSEKPSQLNNLAASYQSRFNRFGELTDIEMAINSLNNAISLLPVGHLGIPVCLNNLGSAYRSRYERLGGLEDLQKAAMHQEQAVSLMPDTYEDKPSCFNNIGNTYQRRFEQMDDLEALQKAIFYKTQAVALTPDGHVKKPTFLSNLGSILKGRFERRGDLADIQNAIDYQHQAVGLTPDDDEGKPIWLNNLGISYQRRFERLGQVGDIENAIVCQTKALMITPEGHADRPAWMSNLGISYQYRHKVLGETEDITRSIDYQSQALSLCPENHHGRASILLNLGNSLYRRFVRFGRTLDMDKAIECLSTAISLLPIGHADRPIWLNNLGGFYNTRYDLFREQKDIQMATDSLVKSLSLVPDDHPRKPGILVNLGVLYEFSSEPLLIDVAINCFTRAVTDTPDRDEAKSAYIQHLGWSHHLRCNHFKDPEDLNEAIRHQTTAITLVSKTFAHKSNWLNDLGQSYQYRFDCKGDLEDLNKAMSHYNAALSSTSDDYAYRSSFHYNLACAYEARFASYGTREDLSAAISSYGQASRPSTSKLSTRTAFLAARKWAKLAFLHNLPSAHEAYKIAMELVPRLLWLGSTIEQRYEELKTMGDLASEAASYAISIKSYDLALEWLEQGRSVVWNQILELCTPFDALSAIDENLARDLQSVGRSLEHAGSRQANMISLTGEMLDLKRDAQRHRELAFEWESLLDRVRKISGFEGFLLPKVKEDLQGASRNGPVIVINVGETQGDALIIVPNSCEIAHVPLAELSRSKALSLRSQLHPLLQDKGLISREARGVKLFDYNTRVMFESALATLWTNVVEPVFSYLGIIVSSISSAELPHVTWCTTGELTGLPLHAAGLYDSDQPGTFDLVVSSYTPTLNALLVSFHKPFETFSGILAVGQADTPGFPRISNTVAELAFIKERSQAISSAYIQLDDNEATVEAVLMGMEYSSWVHFACHASQSGDSPADSSFHLCDGSLKLSTITQKSFTDRGLAFLSACQTATGTEDLPDEAVHLAAGLLMAGYPSVIATLWSVYDEDAPEIHCG</sequence>
<feature type="compositionally biased region" description="Basic and acidic residues" evidence="1">
    <location>
        <begin position="42"/>
        <end position="59"/>
    </location>
</feature>
<dbReference type="SUPFAM" id="SSF81901">
    <property type="entry name" value="HCP-like"/>
    <property type="match status" value="1"/>
</dbReference>
<dbReference type="Gene3D" id="1.25.40.10">
    <property type="entry name" value="Tetratricopeptide repeat domain"/>
    <property type="match status" value="3"/>
</dbReference>
<evidence type="ECO:0000259" key="2">
    <source>
        <dbReference type="Pfam" id="PF12770"/>
    </source>
</evidence>
<dbReference type="AlphaFoldDB" id="A0A074S682"/>
<dbReference type="Pfam" id="PF12770">
    <property type="entry name" value="CHAT"/>
    <property type="match status" value="1"/>
</dbReference>
<dbReference type="InterPro" id="IPR011990">
    <property type="entry name" value="TPR-like_helical_dom_sf"/>
</dbReference>
<protein>
    <submittedName>
        <fullName evidence="3">Putative aromatic di-alanine and TPR containing protein</fullName>
    </submittedName>
</protein>
<dbReference type="HOGENOM" id="CLU_001305_0_1_1"/>
<organism evidence="3 4">
    <name type="scientific">Rhizoctonia solani 123E</name>
    <dbReference type="NCBI Taxonomy" id="1423351"/>
    <lineage>
        <taxon>Eukaryota</taxon>
        <taxon>Fungi</taxon>
        <taxon>Dikarya</taxon>
        <taxon>Basidiomycota</taxon>
        <taxon>Agaricomycotina</taxon>
        <taxon>Agaricomycetes</taxon>
        <taxon>Cantharellales</taxon>
        <taxon>Ceratobasidiaceae</taxon>
        <taxon>Rhizoctonia</taxon>
    </lineage>
</organism>
<proteinExistence type="predicted"/>
<dbReference type="SUPFAM" id="SSF48452">
    <property type="entry name" value="TPR-like"/>
    <property type="match status" value="2"/>
</dbReference>
<dbReference type="STRING" id="1423351.A0A074S682"/>
<accession>A0A074S682</accession>
<evidence type="ECO:0000313" key="3">
    <source>
        <dbReference type="EMBL" id="KEP45577.1"/>
    </source>
</evidence>
<feature type="compositionally biased region" description="Polar residues" evidence="1">
    <location>
        <begin position="65"/>
        <end position="82"/>
    </location>
</feature>
<feature type="compositionally biased region" description="Acidic residues" evidence="1">
    <location>
        <begin position="87"/>
        <end position="96"/>
    </location>
</feature>
<gene>
    <name evidence="3" type="ORF">V565_258750</name>
</gene>
<dbReference type="InterPro" id="IPR024983">
    <property type="entry name" value="CHAT_dom"/>
</dbReference>
<evidence type="ECO:0000256" key="1">
    <source>
        <dbReference type="SAM" id="MobiDB-lite"/>
    </source>
</evidence>
<dbReference type="OrthoDB" id="9991317at2759"/>